<sequence length="659" mass="75171">MAQFSNIRKAKRSKKTKKSTSKDAICTGYPNRPLYKNHSQEATFSLNSNDYLADTEKNPSCNDPHPPIFLSSNAGEDIDEGDMIVISYEELYDAINPDVPICLSSYESASAAYQRQDSECYIHIDLLSQKATATGEVMCECLSSQNDEDVQDNFCIPITYDEIQNSGIYKNETSISENPFVITINYDELQDSFTFKSEQDASKDFSIVTIFHDELQNITVFKNEKESPSGVFTNANKFTPRVILEEDVEFDDLTVKVMPGSASMSISSQTIGDCYNEVPLSSICTHETNNIDIEDEVFEKKSNVLQSHGINVWNYRESDTNESNGSISDLSDIDNKLLLIPTPLQNKLDKEYFESWPYIEEREKQDNRAYTKFSDSFCKVKTENEANNLNGNPTGKDKDKTWTELIKFSEPNQEKIDTEIKERSIDINNKPSKSSSNHVTHPKHDWKQQDFCSDIRCNCLESNLKGIKDSSSNEMYDHYCDGRGQNYWLVSSDHNQTPWGDCLDVFDMNDSRDLGTSGCLKSEGASNSNIDPHIQEKLNQNMNESHTELITQQKLTYELSDIKYLSNFGSWYRTSSPRGTCIPCNVYNEHPSTHQQQNDSLHTENMADNLIEYNKTLFLPDYHMQIVQATGETLYIEIIPILIYTENGIPMFLTPTYFE</sequence>
<gene>
    <name evidence="2" type="ORF">G6F51_012176</name>
</gene>
<feature type="region of interest" description="Disordered" evidence="1">
    <location>
        <begin position="422"/>
        <end position="444"/>
    </location>
</feature>
<dbReference type="OrthoDB" id="2207275at2759"/>
<dbReference type="EMBL" id="JAANIT010003346">
    <property type="protein sequence ID" value="KAG1534293.1"/>
    <property type="molecule type" value="Genomic_DNA"/>
</dbReference>
<accession>A0A9P7C3P4</accession>
<dbReference type="AlphaFoldDB" id="A0A9P7C3P4"/>
<feature type="region of interest" description="Disordered" evidence="1">
    <location>
        <begin position="1"/>
        <end position="27"/>
    </location>
</feature>
<name>A0A9P7C3P4_RHIOR</name>
<feature type="compositionally biased region" description="Polar residues" evidence="1">
    <location>
        <begin position="426"/>
        <end position="439"/>
    </location>
</feature>
<proteinExistence type="predicted"/>
<protein>
    <submittedName>
        <fullName evidence="2">Uncharacterized protein</fullName>
    </submittedName>
</protein>
<evidence type="ECO:0000256" key="1">
    <source>
        <dbReference type="SAM" id="MobiDB-lite"/>
    </source>
</evidence>
<reference evidence="2" key="1">
    <citation type="journal article" date="2020" name="Microb. Genom.">
        <title>Genetic diversity of clinical and environmental Mucorales isolates obtained from an investigation of mucormycosis cases among solid organ transplant recipients.</title>
        <authorList>
            <person name="Nguyen M.H."/>
            <person name="Kaul D."/>
            <person name="Muto C."/>
            <person name="Cheng S.J."/>
            <person name="Richter R.A."/>
            <person name="Bruno V.M."/>
            <person name="Liu G."/>
            <person name="Beyhan S."/>
            <person name="Sundermann A.J."/>
            <person name="Mounaud S."/>
            <person name="Pasculle A.W."/>
            <person name="Nierman W.C."/>
            <person name="Driscoll E."/>
            <person name="Cumbie R."/>
            <person name="Clancy C.J."/>
            <person name="Dupont C.L."/>
        </authorList>
    </citation>
    <scope>NUCLEOTIDE SEQUENCE</scope>
    <source>
        <strain evidence="2">GL16</strain>
    </source>
</reference>
<evidence type="ECO:0000313" key="3">
    <source>
        <dbReference type="Proteomes" id="UP000717996"/>
    </source>
</evidence>
<dbReference type="Proteomes" id="UP000717996">
    <property type="component" value="Unassembled WGS sequence"/>
</dbReference>
<feature type="compositionally biased region" description="Basic residues" evidence="1">
    <location>
        <begin position="8"/>
        <end position="19"/>
    </location>
</feature>
<comment type="caution">
    <text evidence="2">The sequence shown here is derived from an EMBL/GenBank/DDBJ whole genome shotgun (WGS) entry which is preliminary data.</text>
</comment>
<evidence type="ECO:0000313" key="2">
    <source>
        <dbReference type="EMBL" id="KAG1534293.1"/>
    </source>
</evidence>
<organism evidence="2 3">
    <name type="scientific">Rhizopus oryzae</name>
    <name type="common">Mucormycosis agent</name>
    <name type="synonym">Rhizopus arrhizus var. delemar</name>
    <dbReference type="NCBI Taxonomy" id="64495"/>
    <lineage>
        <taxon>Eukaryota</taxon>
        <taxon>Fungi</taxon>
        <taxon>Fungi incertae sedis</taxon>
        <taxon>Mucoromycota</taxon>
        <taxon>Mucoromycotina</taxon>
        <taxon>Mucoromycetes</taxon>
        <taxon>Mucorales</taxon>
        <taxon>Mucorineae</taxon>
        <taxon>Rhizopodaceae</taxon>
        <taxon>Rhizopus</taxon>
    </lineage>
</organism>